<sequence length="225" mass="25157">MISVRTWAAVMIVVLLASACGRPAFHYVRDKGGTTYFKVPSSFAQLDAYPIELYLSRLHPDSEAARLRKERVWSTAFDRAGEPTLQHLLGSGDPFVYSTVHRLTTRERDRVSLDGLRDFVFPVTEPARTAYLTDRLGSGQMPLYLRFEPLLDRVLTLDGGARGVRLRFNYQIGPGVQTFDQTAILDEKGATVSVLIVSCRSLCFSERGGEIDQIAQSFKLLRLPG</sequence>
<dbReference type="EMBL" id="JACHIN010000004">
    <property type="protein sequence ID" value="MBB5078254.1"/>
    <property type="molecule type" value="Genomic_DNA"/>
</dbReference>
<gene>
    <name evidence="1" type="ORF">HNR40_003729</name>
</gene>
<dbReference type="Proteomes" id="UP000568380">
    <property type="component" value="Unassembled WGS sequence"/>
</dbReference>
<dbReference type="AlphaFoldDB" id="A0A7W8A2H7"/>
<dbReference type="PROSITE" id="PS51257">
    <property type="entry name" value="PROKAR_LIPOPROTEIN"/>
    <property type="match status" value="1"/>
</dbReference>
<keyword evidence="2" id="KW-1185">Reference proteome</keyword>
<evidence type="ECO:0000313" key="2">
    <source>
        <dbReference type="Proteomes" id="UP000568380"/>
    </source>
</evidence>
<evidence type="ECO:0000313" key="1">
    <source>
        <dbReference type="EMBL" id="MBB5078254.1"/>
    </source>
</evidence>
<organism evidence="1 2">
    <name type="scientific">Nonomuraea endophytica</name>
    <dbReference type="NCBI Taxonomy" id="714136"/>
    <lineage>
        <taxon>Bacteria</taxon>
        <taxon>Bacillati</taxon>
        <taxon>Actinomycetota</taxon>
        <taxon>Actinomycetes</taxon>
        <taxon>Streptosporangiales</taxon>
        <taxon>Streptosporangiaceae</taxon>
        <taxon>Nonomuraea</taxon>
    </lineage>
</organism>
<reference evidence="1 2" key="1">
    <citation type="submission" date="2020-08" db="EMBL/GenBank/DDBJ databases">
        <title>Genomic Encyclopedia of Type Strains, Phase IV (KMG-IV): sequencing the most valuable type-strain genomes for metagenomic binning, comparative biology and taxonomic classification.</title>
        <authorList>
            <person name="Goeker M."/>
        </authorList>
    </citation>
    <scope>NUCLEOTIDE SEQUENCE [LARGE SCALE GENOMIC DNA]</scope>
    <source>
        <strain evidence="1 2">DSM 45385</strain>
    </source>
</reference>
<proteinExistence type="predicted"/>
<protein>
    <recommendedName>
        <fullName evidence="3">Lipoprotein</fullName>
    </recommendedName>
</protein>
<accession>A0A7W8A2H7</accession>
<comment type="caution">
    <text evidence="1">The sequence shown here is derived from an EMBL/GenBank/DDBJ whole genome shotgun (WGS) entry which is preliminary data.</text>
</comment>
<evidence type="ECO:0008006" key="3">
    <source>
        <dbReference type="Google" id="ProtNLM"/>
    </source>
</evidence>
<dbReference type="RefSeq" id="WP_184962771.1">
    <property type="nucleotide sequence ID" value="NZ_JACHIN010000004.1"/>
</dbReference>
<name>A0A7W8A2H7_9ACTN</name>